<feature type="region of interest" description="Disordered" evidence="1">
    <location>
        <begin position="189"/>
        <end position="216"/>
    </location>
</feature>
<dbReference type="Proteomes" id="UP001432071">
    <property type="component" value="Chromosome"/>
</dbReference>
<evidence type="ECO:0000313" key="4">
    <source>
        <dbReference type="Proteomes" id="UP001432071"/>
    </source>
</evidence>
<dbReference type="Pfam" id="PF01844">
    <property type="entry name" value="HNH"/>
    <property type="match status" value="1"/>
</dbReference>
<dbReference type="PANTHER" id="PTHR33877:SF2">
    <property type="entry name" value="OS07G0170200 PROTEIN"/>
    <property type="match status" value="1"/>
</dbReference>
<reference evidence="3" key="1">
    <citation type="submission" date="2022-10" db="EMBL/GenBank/DDBJ databases">
        <title>The complete genomes of actinobacterial strains from the NBC collection.</title>
        <authorList>
            <person name="Joergensen T.S."/>
            <person name="Alvarez Arevalo M."/>
            <person name="Sterndorff E.B."/>
            <person name="Faurdal D."/>
            <person name="Vuksanovic O."/>
            <person name="Mourched A.-S."/>
            <person name="Charusanti P."/>
            <person name="Shaw S."/>
            <person name="Blin K."/>
            <person name="Weber T."/>
        </authorList>
    </citation>
    <scope>NUCLEOTIDE SEQUENCE</scope>
    <source>
        <strain evidence="3">NBC_00302</strain>
    </source>
</reference>
<dbReference type="CDD" id="cd00085">
    <property type="entry name" value="HNHc"/>
    <property type="match status" value="1"/>
</dbReference>
<evidence type="ECO:0000259" key="2">
    <source>
        <dbReference type="SMART" id="SM00507"/>
    </source>
</evidence>
<keyword evidence="4" id="KW-1185">Reference proteome</keyword>
<accession>A0ABZ1R0X4</accession>
<proteinExistence type="predicted"/>
<dbReference type="InterPro" id="IPR052892">
    <property type="entry name" value="NA-targeting_endonuclease"/>
</dbReference>
<name>A0ABZ1R0X4_9ACTN</name>
<dbReference type="PANTHER" id="PTHR33877">
    <property type="entry name" value="SLL1193 PROTEIN"/>
    <property type="match status" value="1"/>
</dbReference>
<dbReference type="GO" id="GO:0004519">
    <property type="term" value="F:endonuclease activity"/>
    <property type="evidence" value="ECO:0007669"/>
    <property type="project" value="UniProtKB-KW"/>
</dbReference>
<sequence>MGRTGPLNSAKRRHRKQQLARRHGARCAYCRRPFATLREATLDHIVPVSLWRTWSVTALMLACLDCNHRKGDRLPLSLALLLRSTLPSTGVNEPSTPVDTADTVTTLTSVTPGVTPPDTPSVTPPIDADSTPVDAAPDGVDVGSTPVDAGSTPVNPTRAVNTSLFTWRVLARLAHAHQPVFTAVWSAESGDGQSTPGLHESTCHGRPTRRPSARPVCLRTPRPVRTCSGPTGEAVPA</sequence>
<dbReference type="GeneID" id="93763754"/>
<protein>
    <submittedName>
        <fullName evidence="3">HNH endonuclease</fullName>
    </submittedName>
</protein>
<dbReference type="SMART" id="SM00507">
    <property type="entry name" value="HNHc"/>
    <property type="match status" value="1"/>
</dbReference>
<dbReference type="Gene3D" id="1.10.30.50">
    <property type="match status" value="1"/>
</dbReference>
<keyword evidence="3" id="KW-0378">Hydrolase</keyword>
<evidence type="ECO:0000313" key="3">
    <source>
        <dbReference type="EMBL" id="WUN88613.1"/>
    </source>
</evidence>
<dbReference type="RefSeq" id="WP_328735816.1">
    <property type="nucleotide sequence ID" value="NZ_CP108038.1"/>
</dbReference>
<keyword evidence="3" id="KW-0255">Endonuclease</keyword>
<evidence type="ECO:0000256" key="1">
    <source>
        <dbReference type="SAM" id="MobiDB-lite"/>
    </source>
</evidence>
<organism evidence="3 4">
    <name type="scientific">Streptomyces bobili</name>
    <dbReference type="NCBI Taxonomy" id="67280"/>
    <lineage>
        <taxon>Bacteria</taxon>
        <taxon>Bacillati</taxon>
        <taxon>Actinomycetota</taxon>
        <taxon>Actinomycetes</taxon>
        <taxon>Kitasatosporales</taxon>
        <taxon>Streptomycetaceae</taxon>
        <taxon>Streptomyces</taxon>
    </lineage>
</organism>
<dbReference type="InterPro" id="IPR003615">
    <property type="entry name" value="HNH_nuc"/>
</dbReference>
<feature type="domain" description="HNH nuclease" evidence="2">
    <location>
        <begin position="14"/>
        <end position="68"/>
    </location>
</feature>
<feature type="compositionally biased region" description="Pro residues" evidence="1">
    <location>
        <begin position="114"/>
        <end position="123"/>
    </location>
</feature>
<gene>
    <name evidence="3" type="ORF">OHT53_22255</name>
</gene>
<keyword evidence="3" id="KW-0540">Nuclease</keyword>
<dbReference type="InterPro" id="IPR002711">
    <property type="entry name" value="HNH"/>
</dbReference>
<feature type="region of interest" description="Disordered" evidence="1">
    <location>
        <begin position="110"/>
        <end position="154"/>
    </location>
</feature>
<dbReference type="EMBL" id="CP108038">
    <property type="protein sequence ID" value="WUN88613.1"/>
    <property type="molecule type" value="Genomic_DNA"/>
</dbReference>